<reference evidence="2" key="1">
    <citation type="journal article" date="2015" name="Nature">
        <title>Complex archaea that bridge the gap between prokaryotes and eukaryotes.</title>
        <authorList>
            <person name="Spang A."/>
            <person name="Saw J.H."/>
            <person name="Jorgensen S.L."/>
            <person name="Zaremba-Niedzwiedzka K."/>
            <person name="Martijn J."/>
            <person name="Lind A.E."/>
            <person name="van Eijk R."/>
            <person name="Schleper C."/>
            <person name="Guy L."/>
            <person name="Ettema T.J."/>
        </authorList>
    </citation>
    <scope>NUCLEOTIDE SEQUENCE</scope>
</reference>
<accession>A0A0F9ENT7</accession>
<gene>
    <name evidence="2" type="ORF">LCGC14_2052050</name>
</gene>
<name>A0A0F9ENT7_9ZZZZ</name>
<evidence type="ECO:0000256" key="1">
    <source>
        <dbReference type="SAM" id="Coils"/>
    </source>
</evidence>
<organism evidence="2">
    <name type="scientific">marine sediment metagenome</name>
    <dbReference type="NCBI Taxonomy" id="412755"/>
    <lineage>
        <taxon>unclassified sequences</taxon>
        <taxon>metagenomes</taxon>
        <taxon>ecological metagenomes</taxon>
    </lineage>
</organism>
<keyword evidence="1" id="KW-0175">Coiled coil</keyword>
<dbReference type="AlphaFoldDB" id="A0A0F9ENT7"/>
<dbReference type="EMBL" id="LAZR01024268">
    <property type="protein sequence ID" value="KKL75724.1"/>
    <property type="molecule type" value="Genomic_DNA"/>
</dbReference>
<comment type="caution">
    <text evidence="2">The sequence shown here is derived from an EMBL/GenBank/DDBJ whole genome shotgun (WGS) entry which is preliminary data.</text>
</comment>
<evidence type="ECO:0000313" key="2">
    <source>
        <dbReference type="EMBL" id="KKL75724.1"/>
    </source>
</evidence>
<feature type="coiled-coil region" evidence="1">
    <location>
        <begin position="4"/>
        <end position="31"/>
    </location>
</feature>
<proteinExistence type="predicted"/>
<protein>
    <submittedName>
        <fullName evidence="2">Uncharacterized protein</fullName>
    </submittedName>
</protein>
<sequence>MDENQLLREQLEKLERENKDLNEMLDAQHSELSGNAACGQVHKCVSCGAIGTGYEYGWNACTCCDKGMYCDKCMIHTDYGSFCNKECAAKEEADNYV</sequence>